<feature type="region of interest" description="Disordered" evidence="1">
    <location>
        <begin position="182"/>
        <end position="260"/>
    </location>
</feature>
<dbReference type="AlphaFoldDB" id="A0A9Q5I5L9"/>
<feature type="compositionally biased region" description="Basic and acidic residues" evidence="1">
    <location>
        <begin position="201"/>
        <end position="218"/>
    </location>
</feature>
<reference evidence="2" key="1">
    <citation type="submission" date="2016-06" db="EMBL/GenBank/DDBJ databases">
        <title>Draft Genome sequence of the fungus Inonotus baumii.</title>
        <authorList>
            <person name="Zhu H."/>
            <person name="Lin W."/>
        </authorList>
    </citation>
    <scope>NUCLEOTIDE SEQUENCE</scope>
    <source>
        <strain evidence="2">821</strain>
    </source>
</reference>
<sequence>MIQGLQGLRQNWYRKEGLSITRNERHIRKHRARSGRQDHRGHEYVWYETWDTTLNRAILSLNSLSVAPQSRVSRKIKKRDGGFRIQSRIPDFGLVRRTKYIRKMEGGVEVIKKKLHSRLVAIVEIKPAPADTSAHKVLDALEEAYFDLCAQVGVFAGNPDIKEIIGIFAAGTYWNFEIFARNSGDTSSDDDDDDDDEDDESYKPSSERHSSSEARNESVESWSGESDESSESSPDELDIINKPEDPGRQELVAEVSSESIEETIGADEAYILQTEEGEHGLKLLMEAIENLEGCEEFDGPL</sequence>
<gene>
    <name evidence="2" type="ORF">A7U60_g519</name>
</gene>
<feature type="compositionally biased region" description="Acidic residues" evidence="1">
    <location>
        <begin position="225"/>
        <end position="238"/>
    </location>
</feature>
<proteinExistence type="predicted"/>
<dbReference type="EMBL" id="LNZH02000029">
    <property type="protein sequence ID" value="OCB92125.1"/>
    <property type="molecule type" value="Genomic_DNA"/>
</dbReference>
<name>A0A9Q5I5L9_SANBA</name>
<protein>
    <submittedName>
        <fullName evidence="2">Uncharacterized protein</fullName>
    </submittedName>
</protein>
<feature type="compositionally biased region" description="Basic and acidic residues" evidence="1">
    <location>
        <begin position="239"/>
        <end position="248"/>
    </location>
</feature>
<accession>A0A9Q5I5L9</accession>
<evidence type="ECO:0000313" key="3">
    <source>
        <dbReference type="Proteomes" id="UP000757232"/>
    </source>
</evidence>
<keyword evidence="3" id="KW-1185">Reference proteome</keyword>
<organism evidence="2 3">
    <name type="scientific">Sanghuangporus baumii</name>
    <name type="common">Phellinus baumii</name>
    <dbReference type="NCBI Taxonomy" id="108892"/>
    <lineage>
        <taxon>Eukaryota</taxon>
        <taxon>Fungi</taxon>
        <taxon>Dikarya</taxon>
        <taxon>Basidiomycota</taxon>
        <taxon>Agaricomycotina</taxon>
        <taxon>Agaricomycetes</taxon>
        <taxon>Hymenochaetales</taxon>
        <taxon>Hymenochaetaceae</taxon>
        <taxon>Sanghuangporus</taxon>
    </lineage>
</organism>
<dbReference type="Proteomes" id="UP000757232">
    <property type="component" value="Unassembled WGS sequence"/>
</dbReference>
<feature type="compositionally biased region" description="Acidic residues" evidence="1">
    <location>
        <begin position="187"/>
        <end position="200"/>
    </location>
</feature>
<evidence type="ECO:0000313" key="2">
    <source>
        <dbReference type="EMBL" id="OCB92125.1"/>
    </source>
</evidence>
<comment type="caution">
    <text evidence="2">The sequence shown here is derived from an EMBL/GenBank/DDBJ whole genome shotgun (WGS) entry which is preliminary data.</text>
</comment>
<dbReference type="OrthoDB" id="10585014at2759"/>
<evidence type="ECO:0000256" key="1">
    <source>
        <dbReference type="SAM" id="MobiDB-lite"/>
    </source>
</evidence>